<feature type="binding site" evidence="7">
    <location>
        <position position="16"/>
    </location>
    <ligand>
        <name>Mg(2+)</name>
        <dbReference type="ChEBI" id="CHEBI:18420"/>
    </ligand>
</feature>
<keyword evidence="6 7" id="KW-0057">Aromatic amino acid biosynthesis</keyword>
<comment type="subcellular location">
    <subcellularLocation>
        <location evidence="7">Cytoplasm</location>
    </subcellularLocation>
</comment>
<keyword evidence="2 7" id="KW-0808">Transferase</keyword>
<dbReference type="GO" id="GO:0009423">
    <property type="term" value="P:chorismate biosynthetic process"/>
    <property type="evidence" value="ECO:0007669"/>
    <property type="project" value="UniProtKB-UniRule"/>
</dbReference>
<dbReference type="GO" id="GO:0008652">
    <property type="term" value="P:amino acid biosynthetic process"/>
    <property type="evidence" value="ECO:0007669"/>
    <property type="project" value="UniProtKB-KW"/>
</dbReference>
<dbReference type="RefSeq" id="WP_007272175.1">
    <property type="nucleotide sequence ID" value="NZ_JBITUG010000002.1"/>
</dbReference>
<protein>
    <recommendedName>
        <fullName evidence="7">Shikimate kinase</fullName>
        <shortName evidence="7">SK</shortName>
        <ecNumber evidence="7">2.7.1.71</ecNumber>
    </recommendedName>
</protein>
<dbReference type="UniPathway" id="UPA00053">
    <property type="reaction ID" value="UER00088"/>
</dbReference>
<dbReference type="Gene3D" id="3.40.50.300">
    <property type="entry name" value="P-loop containing nucleotide triphosphate hydrolases"/>
    <property type="match status" value="1"/>
</dbReference>
<dbReference type="GO" id="GO:0009073">
    <property type="term" value="P:aromatic amino acid family biosynthetic process"/>
    <property type="evidence" value="ECO:0007669"/>
    <property type="project" value="UniProtKB-KW"/>
</dbReference>
<dbReference type="EMBL" id="VOBL01000010">
    <property type="protein sequence ID" value="KAA0976387.1"/>
    <property type="molecule type" value="Genomic_DNA"/>
</dbReference>
<dbReference type="SUPFAM" id="SSF52540">
    <property type="entry name" value="P-loop containing nucleoside triphosphate hydrolases"/>
    <property type="match status" value="1"/>
</dbReference>
<evidence type="ECO:0000256" key="3">
    <source>
        <dbReference type="ARBA" id="ARBA00022741"/>
    </source>
</evidence>
<keyword evidence="7" id="KW-0479">Metal-binding</keyword>
<evidence type="ECO:0000313" key="8">
    <source>
        <dbReference type="EMBL" id="KAA0976387.1"/>
    </source>
</evidence>
<dbReference type="EC" id="2.7.1.71" evidence="7"/>
<dbReference type="Pfam" id="PF01202">
    <property type="entry name" value="SKI"/>
    <property type="match status" value="1"/>
</dbReference>
<dbReference type="GO" id="GO:0004765">
    <property type="term" value="F:shikimate kinase activity"/>
    <property type="evidence" value="ECO:0007669"/>
    <property type="project" value="UniProtKB-UniRule"/>
</dbReference>
<dbReference type="HAMAP" id="MF_00109">
    <property type="entry name" value="Shikimate_kinase"/>
    <property type="match status" value="1"/>
</dbReference>
<dbReference type="GO" id="GO:0000287">
    <property type="term" value="F:magnesium ion binding"/>
    <property type="evidence" value="ECO:0007669"/>
    <property type="project" value="UniProtKB-UniRule"/>
</dbReference>
<dbReference type="AlphaFoldDB" id="A0A5B0EBI0"/>
<name>A0A5B0EBI0_9MICC</name>
<dbReference type="GO" id="GO:0005829">
    <property type="term" value="C:cytosol"/>
    <property type="evidence" value="ECO:0007669"/>
    <property type="project" value="TreeGrafter"/>
</dbReference>
<comment type="cofactor">
    <cofactor evidence="7">
        <name>Mg(2+)</name>
        <dbReference type="ChEBI" id="CHEBI:18420"/>
    </cofactor>
    <text evidence="7">Binds 1 Mg(2+) ion per subunit.</text>
</comment>
<comment type="catalytic activity">
    <reaction evidence="7">
        <text>shikimate + ATP = 3-phosphoshikimate + ADP + H(+)</text>
        <dbReference type="Rhea" id="RHEA:13121"/>
        <dbReference type="ChEBI" id="CHEBI:15378"/>
        <dbReference type="ChEBI" id="CHEBI:30616"/>
        <dbReference type="ChEBI" id="CHEBI:36208"/>
        <dbReference type="ChEBI" id="CHEBI:145989"/>
        <dbReference type="ChEBI" id="CHEBI:456216"/>
        <dbReference type="EC" id="2.7.1.71"/>
    </reaction>
</comment>
<comment type="function">
    <text evidence="7">Catalyzes the specific phosphorylation of the 3-hydroxyl group of shikimic acid using ATP as a cosubstrate.</text>
</comment>
<feature type="binding site" evidence="7">
    <location>
        <position position="143"/>
    </location>
    <ligand>
        <name>substrate</name>
    </ligand>
</feature>
<dbReference type="InterPro" id="IPR000623">
    <property type="entry name" value="Shikimate_kinase/TSH1"/>
</dbReference>
<comment type="caution">
    <text evidence="7">Lacks conserved residue(s) required for the propagation of feature annotation.</text>
</comment>
<dbReference type="PANTHER" id="PTHR21087">
    <property type="entry name" value="SHIKIMATE KINASE"/>
    <property type="match status" value="1"/>
</dbReference>
<evidence type="ECO:0000313" key="9">
    <source>
        <dbReference type="Proteomes" id="UP000323856"/>
    </source>
</evidence>
<dbReference type="InterPro" id="IPR027417">
    <property type="entry name" value="P-loop_NTPase"/>
</dbReference>
<comment type="pathway">
    <text evidence="7">Metabolic intermediate biosynthesis; chorismate biosynthesis; chorismate from D-erythrose 4-phosphate and phosphoenolpyruvate: step 5/7.</text>
</comment>
<feature type="binding site" evidence="7">
    <location>
        <position position="57"/>
    </location>
    <ligand>
        <name>substrate</name>
    </ligand>
</feature>
<comment type="caution">
    <text evidence="8">The sequence shown here is derived from an EMBL/GenBank/DDBJ whole genome shotgun (WGS) entry which is preliminary data.</text>
</comment>
<feature type="binding site" evidence="7">
    <location>
        <position position="88"/>
    </location>
    <ligand>
        <name>substrate</name>
    </ligand>
</feature>
<comment type="subunit">
    <text evidence="7">Monomer.</text>
</comment>
<keyword evidence="4 7" id="KW-0418">Kinase</keyword>
<evidence type="ECO:0000256" key="2">
    <source>
        <dbReference type="ARBA" id="ARBA00022679"/>
    </source>
</evidence>
<gene>
    <name evidence="7" type="primary">aroK</name>
    <name evidence="8" type="ORF">FQ154_10985</name>
</gene>
<keyword evidence="7" id="KW-0963">Cytoplasm</keyword>
<keyword evidence="1 7" id="KW-0028">Amino-acid biosynthesis</keyword>
<dbReference type="OrthoDB" id="9800332at2"/>
<dbReference type="GO" id="GO:0005524">
    <property type="term" value="F:ATP binding"/>
    <property type="evidence" value="ECO:0007669"/>
    <property type="project" value="UniProtKB-UniRule"/>
</dbReference>
<sequence>MSTPIFLIGPMASGKSAVGALLAGLLGTTLIDTDARVIAAHGSIPEIFAAHGEAGFRRFESEVMAAAVPTQAQREARATAPAVVATGGGSVLAEANRELLAHGFCVYLLTDEADVAQRIGADTTRPLLGSNPLEAWARIFAMRSDLYERTATVIIDTRGKRPGQIAGAILAAYRDAGH</sequence>
<dbReference type="InterPro" id="IPR031322">
    <property type="entry name" value="Shikimate/glucono_kinase"/>
</dbReference>
<evidence type="ECO:0000256" key="4">
    <source>
        <dbReference type="ARBA" id="ARBA00022777"/>
    </source>
</evidence>
<evidence type="ECO:0000256" key="6">
    <source>
        <dbReference type="ARBA" id="ARBA00023141"/>
    </source>
</evidence>
<dbReference type="Proteomes" id="UP000323856">
    <property type="component" value="Unassembled WGS sequence"/>
</dbReference>
<dbReference type="PANTHER" id="PTHR21087:SF16">
    <property type="entry name" value="SHIKIMATE KINASE 1, CHLOROPLASTIC"/>
    <property type="match status" value="1"/>
</dbReference>
<keyword evidence="5 7" id="KW-0067">ATP-binding</keyword>
<feature type="binding site" evidence="7">
    <location>
        <begin position="12"/>
        <end position="17"/>
    </location>
    <ligand>
        <name>ATP</name>
        <dbReference type="ChEBI" id="CHEBI:30616"/>
    </ligand>
</feature>
<feature type="binding site" evidence="7">
    <location>
        <position position="125"/>
    </location>
    <ligand>
        <name>ATP</name>
        <dbReference type="ChEBI" id="CHEBI:30616"/>
    </ligand>
</feature>
<keyword evidence="7" id="KW-0460">Magnesium</keyword>
<proteinExistence type="inferred from homology"/>
<organism evidence="8 9">
    <name type="scientific">Paeniglutamicibacter gangotriensis</name>
    <dbReference type="NCBI Taxonomy" id="254787"/>
    <lineage>
        <taxon>Bacteria</taxon>
        <taxon>Bacillati</taxon>
        <taxon>Actinomycetota</taxon>
        <taxon>Actinomycetes</taxon>
        <taxon>Micrococcales</taxon>
        <taxon>Micrococcaceae</taxon>
        <taxon>Paeniglutamicibacter</taxon>
    </lineage>
</organism>
<dbReference type="PRINTS" id="PR01100">
    <property type="entry name" value="SHIKIMTKNASE"/>
</dbReference>
<accession>A0A5B0EBI0</accession>
<evidence type="ECO:0000256" key="7">
    <source>
        <dbReference type="HAMAP-Rule" id="MF_00109"/>
    </source>
</evidence>
<feature type="binding site" evidence="7">
    <location>
        <position position="34"/>
    </location>
    <ligand>
        <name>substrate</name>
    </ligand>
</feature>
<comment type="similarity">
    <text evidence="7">Belongs to the shikimate kinase family.</text>
</comment>
<keyword evidence="3 7" id="KW-0547">Nucleotide-binding</keyword>
<evidence type="ECO:0000256" key="5">
    <source>
        <dbReference type="ARBA" id="ARBA00022840"/>
    </source>
</evidence>
<reference evidence="8 9" key="1">
    <citation type="submission" date="2019-07" db="EMBL/GenBank/DDBJ databases">
        <title>Analysis of the biochemical properties, biological activity and biotechnological potential of siderophores and biosurfactants produced by Antarctic psychrotolerant bacteria.</title>
        <authorList>
            <person name="Styczynski M."/>
            <person name="Krucon T."/>
            <person name="Decewicz P."/>
            <person name="Dziewit L."/>
        </authorList>
    </citation>
    <scope>NUCLEOTIDE SEQUENCE [LARGE SCALE GENOMIC DNA]</scope>
    <source>
        <strain evidence="8 9">ANT_H27</strain>
    </source>
</reference>
<dbReference type="CDD" id="cd00464">
    <property type="entry name" value="SK"/>
    <property type="match status" value="1"/>
</dbReference>
<evidence type="ECO:0000256" key="1">
    <source>
        <dbReference type="ARBA" id="ARBA00022605"/>
    </source>
</evidence>